<dbReference type="Proteomes" id="UP000479335">
    <property type="component" value="Unassembled WGS sequence"/>
</dbReference>
<reference evidence="1 2" key="1">
    <citation type="submission" date="2019-12" db="EMBL/GenBank/DDBJ databases">
        <title>Novel species isolated from a subtropical stream in China.</title>
        <authorList>
            <person name="Lu H."/>
        </authorList>
    </citation>
    <scope>NUCLEOTIDE SEQUENCE [LARGE SCALE GENOMIC DNA]</scope>
    <source>
        <strain evidence="1 2">FT135W</strain>
    </source>
</reference>
<keyword evidence="2" id="KW-1185">Reference proteome</keyword>
<accession>A0A6L8KBI3</accession>
<sequence length="573" mass="62542">MKNHEASFAASPSFLLPPTSLPEFTVPKLAAPQLVWRNAAIAADLDLDAYAYCAPHLDDSSAAFLPQTKTFQAERYGGIGVASNGGGVRCGLDGAIQVKGTGRNGLLGKRTDFNHSNGGASLEEGVREAIWGEVAAMALPYGAARVHGILATGTRTYFQGAGAEDGMIPRVLILRQALLRPAHYMRAIDCDLSDPAIELHCSDAARTRAAVAEMDLGLSTLVGRQPTNRHDPSFINEGLLEMARRFACQLATSNVKRIPHGALNCSNIALDGRFLDFGTMTAISDYGRVIVIKGQPDIWRTHTYFKSTFYNLAFYLRHYLPGAGGAEIISGARLNAHFLAHYHTRLTMEFLKLTGIPEASLLQNGSVKLADLWRSIQGIIARKNREPFQMPQMPETMGAFNLNAIFRAACLCRDATQMEDELQSLLDDSSLRRQFIEAYAAAREHYLSSLPATVRAQASFTMIMEAMRRNTPFMALCRNQLEPAILALQRQPDSISAVPGFIDHLLRQARTLLAETGVAGVDLSWYAGRPLYATPTAVTGHDACPVALDAAISELDPLHFSDQQKQMISILCH</sequence>
<comment type="caution">
    <text evidence="1">The sequence shown here is derived from an EMBL/GenBank/DDBJ whole genome shotgun (WGS) entry which is preliminary data.</text>
</comment>
<protein>
    <submittedName>
        <fullName evidence="1">Uncharacterized protein</fullName>
    </submittedName>
</protein>
<dbReference type="EMBL" id="WWCN01000010">
    <property type="protein sequence ID" value="MYM24375.1"/>
    <property type="molecule type" value="Genomic_DNA"/>
</dbReference>
<organism evidence="1 2">
    <name type="scientific">Duganella flavida</name>
    <dbReference type="NCBI Taxonomy" id="2692175"/>
    <lineage>
        <taxon>Bacteria</taxon>
        <taxon>Pseudomonadati</taxon>
        <taxon>Pseudomonadota</taxon>
        <taxon>Betaproteobacteria</taxon>
        <taxon>Burkholderiales</taxon>
        <taxon>Oxalobacteraceae</taxon>
        <taxon>Telluria group</taxon>
        <taxon>Duganella</taxon>
    </lineage>
</organism>
<proteinExistence type="predicted"/>
<dbReference type="RefSeq" id="WP_161007842.1">
    <property type="nucleotide sequence ID" value="NZ_WWCN01000010.1"/>
</dbReference>
<dbReference type="AlphaFoldDB" id="A0A6L8KBI3"/>
<gene>
    <name evidence="1" type="ORF">GTP46_17150</name>
</gene>
<evidence type="ECO:0000313" key="2">
    <source>
        <dbReference type="Proteomes" id="UP000479335"/>
    </source>
</evidence>
<name>A0A6L8KBI3_9BURK</name>
<evidence type="ECO:0000313" key="1">
    <source>
        <dbReference type="EMBL" id="MYM24375.1"/>
    </source>
</evidence>